<evidence type="ECO:0000259" key="3">
    <source>
        <dbReference type="Pfam" id="PF03358"/>
    </source>
</evidence>
<dbReference type="Proteomes" id="UP000787672">
    <property type="component" value="Unassembled WGS sequence"/>
</dbReference>
<evidence type="ECO:0000313" key="5">
    <source>
        <dbReference type="Proteomes" id="UP000787672"/>
    </source>
</evidence>
<evidence type="ECO:0000256" key="1">
    <source>
        <dbReference type="ARBA" id="ARBA00022630"/>
    </source>
</evidence>
<evidence type="ECO:0000313" key="4">
    <source>
        <dbReference type="EMBL" id="MBU5625486.1"/>
    </source>
</evidence>
<dbReference type="Pfam" id="PF03358">
    <property type="entry name" value="FMN_red"/>
    <property type="match status" value="1"/>
</dbReference>
<dbReference type="InterPro" id="IPR051796">
    <property type="entry name" value="ISF_SsuE-like"/>
</dbReference>
<gene>
    <name evidence="4" type="ORF">KQI82_00870</name>
</gene>
<dbReference type="PANTHER" id="PTHR43278">
    <property type="entry name" value="NAD(P)H-DEPENDENT FMN-CONTAINING OXIDOREDUCTASE YWQN-RELATED"/>
    <property type="match status" value="1"/>
</dbReference>
<dbReference type="InterPro" id="IPR005025">
    <property type="entry name" value="FMN_Rdtase-like_dom"/>
</dbReference>
<evidence type="ECO:0000256" key="2">
    <source>
        <dbReference type="ARBA" id="ARBA00022643"/>
    </source>
</evidence>
<sequence length="191" mass="20904">MSNRAMERNILLVFTSPRKNGNTSVIAQAFCDGAQSRGAVVHRIDIGGKPIRGCLECYACCQDHQGCVQKDSLWDIYANFHLYDAVVFAGPVFFGGLPAQMKAFIDRLFSLYPGGGSKDSALLMTAEGGEETGLGGMSNLEAARLGYQTALHYIQWNIQGIVIATHLKSYEDALRCEARREAYELGRRMGG</sequence>
<accession>A0ABS6F5B2</accession>
<protein>
    <submittedName>
        <fullName evidence="4">Flavodoxin family protein</fullName>
    </submittedName>
</protein>
<dbReference type="PANTHER" id="PTHR43278:SF4">
    <property type="entry name" value="NAD(P)H-DEPENDENT FMN-CONTAINING OXIDOREDUCTASE YWQN-RELATED"/>
    <property type="match status" value="1"/>
</dbReference>
<name>A0ABS6F5B2_9FIRM</name>
<comment type="caution">
    <text evidence="4">The sequence shown here is derived from an EMBL/GenBank/DDBJ whole genome shotgun (WGS) entry which is preliminary data.</text>
</comment>
<proteinExistence type="predicted"/>
<keyword evidence="1" id="KW-0285">Flavoprotein</keyword>
<dbReference type="EMBL" id="JAHLQN010000001">
    <property type="protein sequence ID" value="MBU5625486.1"/>
    <property type="molecule type" value="Genomic_DNA"/>
</dbReference>
<organism evidence="4 5">
    <name type="scientific">Dysosmobacter acutus</name>
    <dbReference type="NCBI Taxonomy" id="2841504"/>
    <lineage>
        <taxon>Bacteria</taxon>
        <taxon>Bacillati</taxon>
        <taxon>Bacillota</taxon>
        <taxon>Clostridia</taxon>
        <taxon>Eubacteriales</taxon>
        <taxon>Oscillospiraceae</taxon>
        <taxon>Dysosmobacter</taxon>
    </lineage>
</organism>
<keyword evidence="2" id="KW-0288">FMN</keyword>
<keyword evidence="5" id="KW-1185">Reference proteome</keyword>
<reference evidence="4 5" key="1">
    <citation type="submission" date="2021-06" db="EMBL/GenBank/DDBJ databases">
        <authorList>
            <person name="Sun Q."/>
            <person name="Li D."/>
        </authorList>
    </citation>
    <scope>NUCLEOTIDE SEQUENCE [LARGE SCALE GENOMIC DNA]</scope>
    <source>
        <strain evidence="4 5">MSJ-2</strain>
    </source>
</reference>
<feature type="domain" description="NADPH-dependent FMN reductase-like" evidence="3">
    <location>
        <begin position="9"/>
        <end position="129"/>
    </location>
</feature>